<accession>A0ABW4V3N4</accession>
<feature type="compositionally biased region" description="Basic and acidic residues" evidence="1">
    <location>
        <begin position="170"/>
        <end position="186"/>
    </location>
</feature>
<protein>
    <submittedName>
        <fullName evidence="2">Uncharacterized protein</fullName>
    </submittedName>
</protein>
<comment type="caution">
    <text evidence="2">The sequence shown here is derived from an EMBL/GenBank/DDBJ whole genome shotgun (WGS) entry which is preliminary data.</text>
</comment>
<proteinExistence type="predicted"/>
<feature type="region of interest" description="Disordered" evidence="1">
    <location>
        <begin position="170"/>
        <end position="195"/>
    </location>
</feature>
<sequence length="279" mass="31057">MSSTAPDLWLDWCAVTGTPIDRRDQTTLDQFVRQASPSRALLDALLPVAEDLAAPAWPAALRGDATSLERLVRHGTARIADPNSHWVARLRLRRLLFAAVLLAPTGHGGLGLTRTRALGLTPRALQDLRPRIRRTEDEASCPACAVWSWLDVIGTNSSWTHRAVRALGHRRDDPDDQTHRHQRDDPSPGWLDWPDHPGLLPATDQWGYVDRYASMHSSSLSVVVRTMTTMIDAPTVLDHPVDPGSKKPVRRITPEEEAAILARADELNTRIARILSEYQ</sequence>
<evidence type="ECO:0000313" key="3">
    <source>
        <dbReference type="Proteomes" id="UP001597338"/>
    </source>
</evidence>
<organism evidence="2 3">
    <name type="scientific">Promicromonospora aerolata</name>
    <dbReference type="NCBI Taxonomy" id="195749"/>
    <lineage>
        <taxon>Bacteria</taxon>
        <taxon>Bacillati</taxon>
        <taxon>Actinomycetota</taxon>
        <taxon>Actinomycetes</taxon>
        <taxon>Micrococcales</taxon>
        <taxon>Promicromonosporaceae</taxon>
        <taxon>Promicromonospora</taxon>
    </lineage>
</organism>
<gene>
    <name evidence="2" type="ORF">ACFSL2_01545</name>
</gene>
<keyword evidence="3" id="KW-1185">Reference proteome</keyword>
<reference evidence="3" key="1">
    <citation type="journal article" date="2019" name="Int. J. Syst. Evol. Microbiol.">
        <title>The Global Catalogue of Microorganisms (GCM) 10K type strain sequencing project: providing services to taxonomists for standard genome sequencing and annotation.</title>
        <authorList>
            <consortium name="The Broad Institute Genomics Platform"/>
            <consortium name="The Broad Institute Genome Sequencing Center for Infectious Disease"/>
            <person name="Wu L."/>
            <person name="Ma J."/>
        </authorList>
    </citation>
    <scope>NUCLEOTIDE SEQUENCE [LARGE SCALE GENOMIC DNA]</scope>
    <source>
        <strain evidence="3">CCM 7043</strain>
    </source>
</reference>
<dbReference type="RefSeq" id="WP_377183983.1">
    <property type="nucleotide sequence ID" value="NZ_JBHUHF010000001.1"/>
</dbReference>
<dbReference type="EMBL" id="JBHUHF010000001">
    <property type="protein sequence ID" value="MFD2024188.1"/>
    <property type="molecule type" value="Genomic_DNA"/>
</dbReference>
<dbReference type="Proteomes" id="UP001597338">
    <property type="component" value="Unassembled WGS sequence"/>
</dbReference>
<evidence type="ECO:0000256" key="1">
    <source>
        <dbReference type="SAM" id="MobiDB-lite"/>
    </source>
</evidence>
<name>A0ABW4V3N4_9MICO</name>
<evidence type="ECO:0000313" key="2">
    <source>
        <dbReference type="EMBL" id="MFD2024188.1"/>
    </source>
</evidence>